<evidence type="ECO:0000256" key="7">
    <source>
        <dbReference type="ARBA" id="ARBA00023224"/>
    </source>
</evidence>
<organism evidence="10 15">
    <name type="scientific">Adineta steineri</name>
    <dbReference type="NCBI Taxonomy" id="433720"/>
    <lineage>
        <taxon>Eukaryota</taxon>
        <taxon>Metazoa</taxon>
        <taxon>Spiralia</taxon>
        <taxon>Gnathifera</taxon>
        <taxon>Rotifera</taxon>
        <taxon>Eurotatoria</taxon>
        <taxon>Bdelloidea</taxon>
        <taxon>Adinetida</taxon>
        <taxon>Adinetidae</taxon>
        <taxon>Adineta</taxon>
    </lineage>
</organism>
<evidence type="ECO:0000256" key="3">
    <source>
        <dbReference type="ARBA" id="ARBA00022989"/>
    </source>
</evidence>
<sequence>MDLSVLKQISQIQVQIIRYEEPIILVLGNFGNVANILIFGRRDLRKNVCSWYFICLSLTHLILLDLVCLSRIIITSTGNNVFQYISSLCKFRAYGFELSFNLARYFLCLVSIDRWMITSSSARLRQQSSIRLSQWLIITGVIFWAIFSLHAPIGYQPTALDCTAPLGSNYAFFVSIESIVISLGTMVVISVFSVLTVFNLHSRVNRQIHPVATNISIHIETQQTIMPNAQTAQQLFKRNMQLHSSCLQWPRKHSEKSVS</sequence>
<dbReference type="EMBL" id="CAJNOM010000697">
    <property type="protein sequence ID" value="CAF1544553.1"/>
    <property type="molecule type" value="Genomic_DNA"/>
</dbReference>
<evidence type="ECO:0000313" key="11">
    <source>
        <dbReference type="EMBL" id="CAF1365494.1"/>
    </source>
</evidence>
<dbReference type="EMBL" id="CAJNOM010001295">
    <property type="protein sequence ID" value="CAF1601962.1"/>
    <property type="molecule type" value="Genomic_DNA"/>
</dbReference>
<dbReference type="Proteomes" id="UP000663832">
    <property type="component" value="Unassembled WGS sequence"/>
</dbReference>
<gene>
    <name evidence="10" type="ORF">BJG266_LOCUS22863</name>
    <name evidence="11" type="ORF">BJG266_LOCUS35737</name>
    <name evidence="12" type="ORF">QVE165_LOCUS46584</name>
    <name evidence="13" type="ORF">QVE165_LOCUS52772</name>
</gene>
<keyword evidence="2 8" id="KW-0812">Transmembrane</keyword>
<accession>A0A814R6R5</accession>
<keyword evidence="14" id="KW-1185">Reference proteome</keyword>
<name>A0A814R6R5_9BILA</name>
<keyword evidence="4" id="KW-0297">G-protein coupled receptor</keyword>
<evidence type="ECO:0000256" key="1">
    <source>
        <dbReference type="ARBA" id="ARBA00004141"/>
    </source>
</evidence>
<evidence type="ECO:0000313" key="13">
    <source>
        <dbReference type="EMBL" id="CAF1601962.1"/>
    </source>
</evidence>
<comment type="caution">
    <text evidence="10">The sequence shown here is derived from an EMBL/GenBank/DDBJ whole genome shotgun (WGS) entry which is preliminary data.</text>
</comment>
<keyword evidence="7" id="KW-0807">Transducer</keyword>
<keyword evidence="6" id="KW-0675">Receptor</keyword>
<evidence type="ECO:0000313" key="10">
    <source>
        <dbReference type="EMBL" id="CAF1128476.1"/>
    </source>
</evidence>
<dbReference type="OrthoDB" id="10054052at2759"/>
<reference evidence="10" key="1">
    <citation type="submission" date="2021-02" db="EMBL/GenBank/DDBJ databases">
        <authorList>
            <person name="Nowell W R."/>
        </authorList>
    </citation>
    <scope>NUCLEOTIDE SEQUENCE</scope>
</reference>
<dbReference type="AlphaFoldDB" id="A0A814R6R5"/>
<proteinExistence type="predicted"/>
<feature type="transmembrane region" description="Helical" evidence="8">
    <location>
        <begin position="170"/>
        <end position="198"/>
    </location>
</feature>
<dbReference type="EMBL" id="CAJNOI010000146">
    <property type="protein sequence ID" value="CAF1128476.1"/>
    <property type="molecule type" value="Genomic_DNA"/>
</dbReference>
<feature type="transmembrane region" description="Helical" evidence="8">
    <location>
        <begin position="94"/>
        <end position="112"/>
    </location>
</feature>
<dbReference type="PANTHER" id="PTHR24243">
    <property type="entry name" value="G-PROTEIN COUPLED RECEPTOR"/>
    <property type="match status" value="1"/>
</dbReference>
<dbReference type="GO" id="GO:0004930">
    <property type="term" value="F:G protein-coupled receptor activity"/>
    <property type="evidence" value="ECO:0007669"/>
    <property type="project" value="UniProtKB-KW"/>
</dbReference>
<feature type="domain" description="G-protein coupled receptors family 1 profile" evidence="9">
    <location>
        <begin position="31"/>
        <end position="259"/>
    </location>
</feature>
<evidence type="ECO:0000256" key="5">
    <source>
        <dbReference type="ARBA" id="ARBA00023136"/>
    </source>
</evidence>
<keyword evidence="3 8" id="KW-1133">Transmembrane helix</keyword>
<evidence type="ECO:0000259" key="9">
    <source>
        <dbReference type="PROSITE" id="PS50262"/>
    </source>
</evidence>
<evidence type="ECO:0000256" key="4">
    <source>
        <dbReference type="ARBA" id="ARBA00023040"/>
    </source>
</evidence>
<evidence type="ECO:0000256" key="2">
    <source>
        <dbReference type="ARBA" id="ARBA00022692"/>
    </source>
</evidence>
<dbReference type="PROSITE" id="PS50262">
    <property type="entry name" value="G_PROTEIN_RECEP_F1_2"/>
    <property type="match status" value="1"/>
</dbReference>
<comment type="subcellular location">
    <subcellularLocation>
        <location evidence="1">Membrane</location>
        <topology evidence="1">Multi-pass membrane protein</topology>
    </subcellularLocation>
</comment>
<dbReference type="EMBL" id="CAJNOI010000946">
    <property type="protein sequence ID" value="CAF1365494.1"/>
    <property type="molecule type" value="Genomic_DNA"/>
</dbReference>
<dbReference type="SUPFAM" id="SSF81321">
    <property type="entry name" value="Family A G protein-coupled receptor-like"/>
    <property type="match status" value="1"/>
</dbReference>
<protein>
    <recommendedName>
        <fullName evidence="9">G-protein coupled receptors family 1 profile domain-containing protein</fullName>
    </recommendedName>
</protein>
<evidence type="ECO:0000313" key="14">
    <source>
        <dbReference type="Proteomes" id="UP000663832"/>
    </source>
</evidence>
<evidence type="ECO:0000256" key="6">
    <source>
        <dbReference type="ARBA" id="ARBA00023170"/>
    </source>
</evidence>
<dbReference type="Gene3D" id="1.20.1070.10">
    <property type="entry name" value="Rhodopsin 7-helix transmembrane proteins"/>
    <property type="match status" value="1"/>
</dbReference>
<dbReference type="Proteomes" id="UP000663877">
    <property type="component" value="Unassembled WGS sequence"/>
</dbReference>
<keyword evidence="5 8" id="KW-0472">Membrane</keyword>
<dbReference type="GO" id="GO:0005886">
    <property type="term" value="C:plasma membrane"/>
    <property type="evidence" value="ECO:0007669"/>
    <property type="project" value="TreeGrafter"/>
</dbReference>
<evidence type="ECO:0000313" key="15">
    <source>
        <dbReference type="Proteomes" id="UP000663877"/>
    </source>
</evidence>
<dbReference type="InterPro" id="IPR017452">
    <property type="entry name" value="GPCR_Rhodpsn_7TM"/>
</dbReference>
<feature type="transmembrane region" description="Helical" evidence="8">
    <location>
        <begin position="132"/>
        <end position="150"/>
    </location>
</feature>
<dbReference type="CDD" id="cd00637">
    <property type="entry name" value="7tm_classA_rhodopsin-like"/>
    <property type="match status" value="1"/>
</dbReference>
<evidence type="ECO:0000313" key="12">
    <source>
        <dbReference type="EMBL" id="CAF1544553.1"/>
    </source>
</evidence>
<evidence type="ECO:0000256" key="8">
    <source>
        <dbReference type="SAM" id="Phobius"/>
    </source>
</evidence>
<feature type="transmembrane region" description="Helical" evidence="8">
    <location>
        <begin position="51"/>
        <end position="74"/>
    </location>
</feature>
<dbReference type="PANTHER" id="PTHR24243:SF208">
    <property type="entry name" value="PYROKININ-1 RECEPTOR"/>
    <property type="match status" value="1"/>
</dbReference>